<gene>
    <name evidence="1" type="ORF">AFM11_12830</name>
</gene>
<dbReference type="Proteomes" id="UP000070612">
    <property type="component" value="Unassembled WGS sequence"/>
</dbReference>
<dbReference type="PATRIC" id="fig|59750.3.peg.6659"/>
<name>A0A132PMW4_9MYCO</name>
<comment type="caution">
    <text evidence="1">The sequence shown here is derived from an EMBL/GenBank/DDBJ whole genome shotgun (WGS) entry which is preliminary data.</text>
</comment>
<proteinExistence type="predicted"/>
<dbReference type="RefSeq" id="WP_067849096.1">
    <property type="nucleotide sequence ID" value="NZ_LGTW01000007.1"/>
</dbReference>
<protein>
    <submittedName>
        <fullName evidence="1">Uncharacterized protein</fullName>
    </submittedName>
</protein>
<evidence type="ECO:0000313" key="1">
    <source>
        <dbReference type="EMBL" id="KWX23676.1"/>
    </source>
</evidence>
<evidence type="ECO:0000313" key="2">
    <source>
        <dbReference type="Proteomes" id="UP000070612"/>
    </source>
</evidence>
<reference evidence="1 2" key="1">
    <citation type="submission" date="2015-07" db="EMBL/GenBank/DDBJ databases">
        <title>A draft genome sequence of Mycobacterium wolinskyi.</title>
        <authorList>
            <person name="de Man T.J."/>
            <person name="Perry K.A."/>
            <person name="Coulliette A.D."/>
            <person name="Jensen B."/>
            <person name="Toney N.C."/>
            <person name="Limbago B.M."/>
            <person name="Noble-Wang J."/>
        </authorList>
    </citation>
    <scope>NUCLEOTIDE SEQUENCE [LARGE SCALE GENOMIC DNA]</scope>
    <source>
        <strain evidence="1 2">CDC_01</strain>
    </source>
</reference>
<sequence length="249" mass="26740">MTHAHIELPDHESVTAPSERIRVSVREIRETAYRALYAAGASAGEADCAAGVVTAMQVHAGTGIAALLRQISAIDPARLRVPIDVTADTVVVLKDPAQREQVLIGPPAVDFAVAAARHVLIPHLTGHEVLDWYALDAAVRLQATIWVAAVDETGHCVSATVLTPEGEMHCPAALPEPLKSDIGAQCKRVGGAVAVFSGQFVGMRPVHTATELAHRYRQAVDRGTYIDAETWSRAYVLGRRFLIPEESHD</sequence>
<dbReference type="AlphaFoldDB" id="A0A132PMW4"/>
<dbReference type="EMBL" id="LGTW01000007">
    <property type="protein sequence ID" value="KWX23676.1"/>
    <property type="molecule type" value="Genomic_DNA"/>
</dbReference>
<keyword evidence="2" id="KW-1185">Reference proteome</keyword>
<organism evidence="1 2">
    <name type="scientific">Mycolicibacterium wolinskyi</name>
    <dbReference type="NCBI Taxonomy" id="59750"/>
    <lineage>
        <taxon>Bacteria</taxon>
        <taxon>Bacillati</taxon>
        <taxon>Actinomycetota</taxon>
        <taxon>Actinomycetes</taxon>
        <taxon>Mycobacteriales</taxon>
        <taxon>Mycobacteriaceae</taxon>
        <taxon>Mycolicibacterium</taxon>
    </lineage>
</organism>
<accession>A0A132PMW4</accession>